<dbReference type="Gene3D" id="2.60.40.1180">
    <property type="entry name" value="Golgi alpha-mannosidase II"/>
    <property type="match status" value="1"/>
</dbReference>
<name>A0A1G9K292_9BACT</name>
<accession>A0A1G9K292</accession>
<keyword evidence="6" id="KW-0326">Glycosidase</keyword>
<comment type="function">
    <text evidence="1">Alpha-L-fucosidase is responsible for hydrolyzing the alpha-1,6-linked fucose joined to the reducing-end N-acetylglucosamine of the carbohydrate moieties of glycoproteins.</text>
</comment>
<sequence length="487" mass="55960">MLSNPFYPIVKKSLLLLVLTSLVSWGTRAQGNLHQQSKTYEWPTDPQVLAKLDHWRDQKFGMIIHWGIYAVPGIIESWSICSEDWIERDSTIAYEDYKDWYWGQSEQFNPVNFNPEQWATAAKSAGMRYVVFTTKHHDGFAMFDTQESDYKITNGPFKNDPRANVAKYVFDAFRKEDFLIGAYFSKPDWHTPYYWWPKYATADRNNNYDIRKHPWRWNQFKEYTYNQIRELTHDYGKVDILWLDGGWVRPLETVNDEVRAWGADIPEWSQDIDMPRIAEMAREAQPGLLIVDRTVHGPYENYQTPEQQIPAEKIDHPWESCITLGHAWGYVPDQHFKSPAKVIHNLIEVVAKGGSLLLGVGPKPDGTLEEEVITRLAAIGDWLDQNGAAIYETRPVDQYRDGSVYFTQHKSGKTHYALVPVPEGEALPATISWTGNVPKKGSALKLLATGTKLKWQAEGNRVTVTLPEKVRQQLGTTPALALSFTHN</sequence>
<dbReference type="SUPFAM" id="SSF51445">
    <property type="entry name" value="(Trans)glycosidases"/>
    <property type="match status" value="1"/>
</dbReference>
<dbReference type="AlphaFoldDB" id="A0A1G9K292"/>
<evidence type="ECO:0000259" key="8">
    <source>
        <dbReference type="Pfam" id="PF01120"/>
    </source>
</evidence>
<comment type="similarity">
    <text evidence="2">Belongs to the glycosyl hydrolase 29 family.</text>
</comment>
<dbReference type="SMART" id="SM00812">
    <property type="entry name" value="Alpha_L_fucos"/>
    <property type="match status" value="1"/>
</dbReference>
<dbReference type="Gene3D" id="3.20.20.80">
    <property type="entry name" value="Glycosidases"/>
    <property type="match status" value="1"/>
</dbReference>
<keyword evidence="10" id="KW-1185">Reference proteome</keyword>
<evidence type="ECO:0000256" key="1">
    <source>
        <dbReference type="ARBA" id="ARBA00004071"/>
    </source>
</evidence>
<dbReference type="PANTHER" id="PTHR10030">
    <property type="entry name" value="ALPHA-L-FUCOSIDASE"/>
    <property type="match status" value="1"/>
</dbReference>
<dbReference type="OrthoDB" id="974797at2"/>
<dbReference type="InterPro" id="IPR000933">
    <property type="entry name" value="Glyco_hydro_29"/>
</dbReference>
<keyword evidence="4" id="KW-0732">Signal</keyword>
<dbReference type="GO" id="GO:0004560">
    <property type="term" value="F:alpha-L-fucosidase activity"/>
    <property type="evidence" value="ECO:0007669"/>
    <property type="project" value="InterPro"/>
</dbReference>
<organism evidence="9 10">
    <name type="scientific">Catalinimonas alkaloidigena</name>
    <dbReference type="NCBI Taxonomy" id="1075417"/>
    <lineage>
        <taxon>Bacteria</taxon>
        <taxon>Pseudomonadati</taxon>
        <taxon>Bacteroidota</taxon>
        <taxon>Cytophagia</taxon>
        <taxon>Cytophagales</taxon>
        <taxon>Catalimonadaceae</taxon>
        <taxon>Catalinimonas</taxon>
    </lineage>
</organism>
<evidence type="ECO:0000256" key="4">
    <source>
        <dbReference type="ARBA" id="ARBA00022729"/>
    </source>
</evidence>
<evidence type="ECO:0000256" key="3">
    <source>
        <dbReference type="ARBA" id="ARBA00012662"/>
    </source>
</evidence>
<dbReference type="InterPro" id="IPR017853">
    <property type="entry name" value="GH"/>
</dbReference>
<dbReference type="EC" id="3.2.1.51" evidence="3"/>
<dbReference type="EMBL" id="FNFO01000006">
    <property type="protein sequence ID" value="SDL43323.1"/>
    <property type="molecule type" value="Genomic_DNA"/>
</dbReference>
<dbReference type="GO" id="GO:0006004">
    <property type="term" value="P:fucose metabolic process"/>
    <property type="evidence" value="ECO:0007669"/>
    <property type="project" value="InterPro"/>
</dbReference>
<evidence type="ECO:0000313" key="10">
    <source>
        <dbReference type="Proteomes" id="UP000198510"/>
    </source>
</evidence>
<dbReference type="GO" id="GO:0016139">
    <property type="term" value="P:glycoside catabolic process"/>
    <property type="evidence" value="ECO:0007669"/>
    <property type="project" value="TreeGrafter"/>
</dbReference>
<proteinExistence type="inferred from homology"/>
<evidence type="ECO:0000256" key="5">
    <source>
        <dbReference type="ARBA" id="ARBA00022801"/>
    </source>
</evidence>
<dbReference type="PANTHER" id="PTHR10030:SF37">
    <property type="entry name" value="ALPHA-L-FUCOSIDASE-RELATED"/>
    <property type="match status" value="1"/>
</dbReference>
<evidence type="ECO:0000313" key="9">
    <source>
        <dbReference type="EMBL" id="SDL43323.1"/>
    </source>
</evidence>
<reference evidence="9 10" key="1">
    <citation type="submission" date="2016-10" db="EMBL/GenBank/DDBJ databases">
        <authorList>
            <person name="de Groot N.N."/>
        </authorList>
    </citation>
    <scope>NUCLEOTIDE SEQUENCE [LARGE SCALE GENOMIC DNA]</scope>
    <source>
        <strain evidence="9 10">DSM 25186</strain>
    </source>
</reference>
<dbReference type="PIRSF" id="PIRSF001092">
    <property type="entry name" value="Alpha-L-fucosidase"/>
    <property type="match status" value="1"/>
</dbReference>
<dbReference type="InterPro" id="IPR013780">
    <property type="entry name" value="Glyco_hydro_b"/>
</dbReference>
<protein>
    <recommendedName>
        <fullName evidence="3">alpha-L-fucosidase</fullName>
        <ecNumber evidence="3">3.2.1.51</ecNumber>
    </recommendedName>
</protein>
<evidence type="ECO:0000256" key="7">
    <source>
        <dbReference type="PIRSR" id="PIRSR001092-1"/>
    </source>
</evidence>
<feature type="site" description="May be important for catalysis" evidence="7">
    <location>
        <position position="321"/>
    </location>
</feature>
<dbReference type="Pfam" id="PF01120">
    <property type="entry name" value="Alpha_L_fucos"/>
    <property type="match status" value="1"/>
</dbReference>
<evidence type="ECO:0000256" key="2">
    <source>
        <dbReference type="ARBA" id="ARBA00007951"/>
    </source>
</evidence>
<gene>
    <name evidence="9" type="ORF">SAMN05421823_10612</name>
</gene>
<feature type="domain" description="Glycoside hydrolase family 29 N-terminal" evidence="8">
    <location>
        <begin position="32"/>
        <end position="387"/>
    </location>
</feature>
<dbReference type="STRING" id="1075417.SAMN05421823_10612"/>
<dbReference type="GO" id="GO:0005764">
    <property type="term" value="C:lysosome"/>
    <property type="evidence" value="ECO:0007669"/>
    <property type="project" value="TreeGrafter"/>
</dbReference>
<dbReference type="InterPro" id="IPR057739">
    <property type="entry name" value="Glyco_hydro_29_N"/>
</dbReference>
<dbReference type="Proteomes" id="UP000198510">
    <property type="component" value="Unassembled WGS sequence"/>
</dbReference>
<dbReference type="InterPro" id="IPR016286">
    <property type="entry name" value="FUC_metazoa-typ"/>
</dbReference>
<keyword evidence="5" id="KW-0378">Hydrolase</keyword>
<evidence type="ECO:0000256" key="6">
    <source>
        <dbReference type="ARBA" id="ARBA00023295"/>
    </source>
</evidence>